<proteinExistence type="predicted"/>
<gene>
    <name evidence="2" type="ORF">EYF80_005198</name>
</gene>
<feature type="region of interest" description="Disordered" evidence="1">
    <location>
        <begin position="123"/>
        <end position="143"/>
    </location>
</feature>
<feature type="compositionally biased region" description="Polar residues" evidence="1">
    <location>
        <begin position="123"/>
        <end position="135"/>
    </location>
</feature>
<evidence type="ECO:0000313" key="2">
    <source>
        <dbReference type="EMBL" id="TNN84498.1"/>
    </source>
</evidence>
<name>A0A4Z2J481_9TELE</name>
<comment type="caution">
    <text evidence="2">The sequence shown here is derived from an EMBL/GenBank/DDBJ whole genome shotgun (WGS) entry which is preliminary data.</text>
</comment>
<keyword evidence="3" id="KW-1185">Reference proteome</keyword>
<accession>A0A4Z2J481</accession>
<sequence>MTGLAELQPQPRLMRLSWAPQHSAGSWNGGAQVLPAPVSCTVPPTVVLGRRGDSLTISALRARLITSVLGPEHRDREGRQIMLKKIFISCLSHCRLKLNEHFTELPSFPAYLWERRRSFSHKSVPNPHSWTQSPETPALPVAK</sequence>
<evidence type="ECO:0000256" key="1">
    <source>
        <dbReference type="SAM" id="MobiDB-lite"/>
    </source>
</evidence>
<dbReference type="EMBL" id="SRLO01000026">
    <property type="protein sequence ID" value="TNN84498.1"/>
    <property type="molecule type" value="Genomic_DNA"/>
</dbReference>
<dbReference type="AlphaFoldDB" id="A0A4Z2J481"/>
<reference evidence="2 3" key="1">
    <citation type="submission" date="2019-03" db="EMBL/GenBank/DDBJ databases">
        <title>First draft genome of Liparis tanakae, snailfish: a comprehensive survey of snailfish specific genes.</title>
        <authorList>
            <person name="Kim W."/>
            <person name="Song I."/>
            <person name="Jeong J.-H."/>
            <person name="Kim D."/>
            <person name="Kim S."/>
            <person name="Ryu S."/>
            <person name="Song J.Y."/>
            <person name="Lee S.K."/>
        </authorList>
    </citation>
    <scope>NUCLEOTIDE SEQUENCE [LARGE SCALE GENOMIC DNA]</scope>
    <source>
        <tissue evidence="2">Muscle</tissue>
    </source>
</reference>
<dbReference type="Proteomes" id="UP000314294">
    <property type="component" value="Unassembled WGS sequence"/>
</dbReference>
<protein>
    <submittedName>
        <fullName evidence="2">Uncharacterized protein</fullName>
    </submittedName>
</protein>
<organism evidence="2 3">
    <name type="scientific">Liparis tanakae</name>
    <name type="common">Tanaka's snailfish</name>
    <dbReference type="NCBI Taxonomy" id="230148"/>
    <lineage>
        <taxon>Eukaryota</taxon>
        <taxon>Metazoa</taxon>
        <taxon>Chordata</taxon>
        <taxon>Craniata</taxon>
        <taxon>Vertebrata</taxon>
        <taxon>Euteleostomi</taxon>
        <taxon>Actinopterygii</taxon>
        <taxon>Neopterygii</taxon>
        <taxon>Teleostei</taxon>
        <taxon>Neoteleostei</taxon>
        <taxon>Acanthomorphata</taxon>
        <taxon>Eupercaria</taxon>
        <taxon>Perciformes</taxon>
        <taxon>Cottioidei</taxon>
        <taxon>Cottales</taxon>
        <taxon>Liparidae</taxon>
        <taxon>Liparis</taxon>
    </lineage>
</organism>
<evidence type="ECO:0000313" key="3">
    <source>
        <dbReference type="Proteomes" id="UP000314294"/>
    </source>
</evidence>